<evidence type="ECO:0000313" key="1">
    <source>
        <dbReference type="EMBL" id="HER96203.1"/>
    </source>
</evidence>
<name>A0A7V2F6S4_RHOMR</name>
<dbReference type="AlphaFoldDB" id="A0A7V2F6S4"/>
<gene>
    <name evidence="1" type="ORF">ENO59_06760</name>
</gene>
<accession>A0A7V2F6S4</accession>
<reference evidence="1" key="1">
    <citation type="journal article" date="2020" name="mSystems">
        <title>Genome- and Community-Level Interaction Insights into Carbon Utilization and Element Cycling Functions of Hydrothermarchaeota in Hydrothermal Sediment.</title>
        <authorList>
            <person name="Zhou Z."/>
            <person name="Liu Y."/>
            <person name="Xu W."/>
            <person name="Pan J."/>
            <person name="Luo Z.H."/>
            <person name="Li M."/>
        </authorList>
    </citation>
    <scope>NUCLEOTIDE SEQUENCE [LARGE SCALE GENOMIC DNA]</scope>
    <source>
        <strain evidence="1">SpSt-143</strain>
    </source>
</reference>
<dbReference type="EMBL" id="DSGB01000005">
    <property type="protein sequence ID" value="HER96203.1"/>
    <property type="molecule type" value="Genomic_DNA"/>
</dbReference>
<comment type="caution">
    <text evidence="1">The sequence shown here is derived from an EMBL/GenBank/DDBJ whole genome shotgun (WGS) entry which is preliminary data.</text>
</comment>
<sequence>MKRLWHTLKTQLTQLAYAMALPAYTYWGYCTICGKSTPWQVEALRGHYKCLSCGTNPLSTERTKTLAGV</sequence>
<protein>
    <submittedName>
        <fullName evidence="1">Uncharacterized protein</fullName>
    </submittedName>
</protein>
<proteinExistence type="predicted"/>
<organism evidence="1">
    <name type="scientific">Rhodothermus marinus</name>
    <name type="common">Rhodothermus obamensis</name>
    <dbReference type="NCBI Taxonomy" id="29549"/>
    <lineage>
        <taxon>Bacteria</taxon>
        <taxon>Pseudomonadati</taxon>
        <taxon>Rhodothermota</taxon>
        <taxon>Rhodothermia</taxon>
        <taxon>Rhodothermales</taxon>
        <taxon>Rhodothermaceae</taxon>
        <taxon>Rhodothermus</taxon>
    </lineage>
</organism>